<keyword evidence="4" id="KW-0411">Iron-sulfur</keyword>
<evidence type="ECO:0000256" key="3">
    <source>
        <dbReference type="ARBA" id="ARBA00023004"/>
    </source>
</evidence>
<dbReference type="RefSeq" id="WP_131184354.1">
    <property type="nucleotide sequence ID" value="NZ_QJUO01000012.1"/>
</dbReference>
<dbReference type="EMBL" id="QJUP01000015">
    <property type="protein sequence ID" value="TBU95774.1"/>
    <property type="molecule type" value="Genomic_DNA"/>
</dbReference>
<keyword evidence="2" id="KW-0479">Metal-binding</keyword>
<dbReference type="PANTHER" id="PTHR40261">
    <property type="match status" value="1"/>
</dbReference>
<dbReference type="GO" id="GO:0046872">
    <property type="term" value="F:metal ion binding"/>
    <property type="evidence" value="ECO:0007669"/>
    <property type="project" value="UniProtKB-KW"/>
</dbReference>
<sequence>MIPLCHSTELPEGQSRSFTVNGLALMAIRQHGLAHVYENHCPHRGVRLDWQAGRFLDQSASMIQCAHHGALFLIESGECVAGPCSGDFLRQHPCIEHDGSIWLQSLPQRDS</sequence>
<reference evidence="6 7" key="1">
    <citation type="submission" date="2018-06" db="EMBL/GenBank/DDBJ databases">
        <title>Three novel Pseudomonas species isolated from symptomatic oak.</title>
        <authorList>
            <person name="Bueno-Gonzalez V."/>
            <person name="Brady C."/>
        </authorList>
    </citation>
    <scope>NUCLEOTIDE SEQUENCE [LARGE SCALE GENOMIC DNA]</scope>
    <source>
        <strain evidence="6 7">P17C</strain>
    </source>
</reference>
<dbReference type="GO" id="GO:0051537">
    <property type="term" value="F:2 iron, 2 sulfur cluster binding"/>
    <property type="evidence" value="ECO:0007669"/>
    <property type="project" value="UniProtKB-KW"/>
</dbReference>
<dbReference type="Pfam" id="PF00355">
    <property type="entry name" value="Rieske"/>
    <property type="match status" value="1"/>
</dbReference>
<feature type="domain" description="Rieske" evidence="5">
    <location>
        <begin position="2"/>
        <end position="103"/>
    </location>
</feature>
<evidence type="ECO:0000259" key="5">
    <source>
        <dbReference type="PROSITE" id="PS51296"/>
    </source>
</evidence>
<evidence type="ECO:0000313" key="6">
    <source>
        <dbReference type="EMBL" id="TBU95774.1"/>
    </source>
</evidence>
<dbReference type="CDD" id="cd03467">
    <property type="entry name" value="Rieske"/>
    <property type="match status" value="1"/>
</dbReference>
<protein>
    <submittedName>
        <fullName evidence="6">MFS transporter</fullName>
    </submittedName>
</protein>
<evidence type="ECO:0000256" key="4">
    <source>
        <dbReference type="ARBA" id="ARBA00023014"/>
    </source>
</evidence>
<gene>
    <name evidence="6" type="ORF">DNJ96_11905</name>
</gene>
<evidence type="ECO:0000256" key="2">
    <source>
        <dbReference type="ARBA" id="ARBA00022723"/>
    </source>
</evidence>
<dbReference type="SUPFAM" id="SSF50022">
    <property type="entry name" value="ISP domain"/>
    <property type="match status" value="1"/>
</dbReference>
<evidence type="ECO:0000256" key="1">
    <source>
        <dbReference type="ARBA" id="ARBA00022714"/>
    </source>
</evidence>
<dbReference type="OrthoDB" id="9794779at2"/>
<dbReference type="AlphaFoldDB" id="A0A4Q9R6Z5"/>
<keyword evidence="1" id="KW-0001">2Fe-2S</keyword>
<dbReference type="PROSITE" id="PS51296">
    <property type="entry name" value="RIESKE"/>
    <property type="match status" value="1"/>
</dbReference>
<organism evidence="6 7">
    <name type="scientific">Stutzerimonas kirkiae</name>
    <dbReference type="NCBI Taxonomy" id="2211392"/>
    <lineage>
        <taxon>Bacteria</taxon>
        <taxon>Pseudomonadati</taxon>
        <taxon>Pseudomonadota</taxon>
        <taxon>Gammaproteobacteria</taxon>
        <taxon>Pseudomonadales</taxon>
        <taxon>Pseudomonadaceae</taxon>
        <taxon>Stutzerimonas</taxon>
    </lineage>
</organism>
<dbReference type="Gene3D" id="2.102.10.10">
    <property type="entry name" value="Rieske [2Fe-2S] iron-sulphur domain"/>
    <property type="match status" value="1"/>
</dbReference>
<proteinExistence type="predicted"/>
<comment type="caution">
    <text evidence="6">The sequence shown here is derived from an EMBL/GenBank/DDBJ whole genome shotgun (WGS) entry which is preliminary data.</text>
</comment>
<evidence type="ECO:0000313" key="7">
    <source>
        <dbReference type="Proteomes" id="UP000292639"/>
    </source>
</evidence>
<accession>A0A4Q9R6Z5</accession>
<keyword evidence="7" id="KW-1185">Reference proteome</keyword>
<dbReference type="Proteomes" id="UP000292639">
    <property type="component" value="Unassembled WGS sequence"/>
</dbReference>
<name>A0A4Q9R6Z5_9GAMM</name>
<dbReference type="InterPro" id="IPR036922">
    <property type="entry name" value="Rieske_2Fe-2S_sf"/>
</dbReference>
<dbReference type="InterPro" id="IPR017941">
    <property type="entry name" value="Rieske_2Fe-2S"/>
</dbReference>
<dbReference type="PANTHER" id="PTHR40261:SF1">
    <property type="entry name" value="RIESKE DOMAIN-CONTAINING PROTEIN"/>
    <property type="match status" value="1"/>
</dbReference>
<keyword evidence="3" id="KW-0408">Iron</keyword>